<gene>
    <name evidence="2" type="ORF">GCM10011383_44450</name>
</gene>
<dbReference type="EMBL" id="BMHT01000012">
    <property type="protein sequence ID" value="GGF27863.1"/>
    <property type="molecule type" value="Genomic_DNA"/>
</dbReference>
<feature type="transmembrane region" description="Helical" evidence="1">
    <location>
        <begin position="45"/>
        <end position="65"/>
    </location>
</feature>
<keyword evidence="1" id="KW-1133">Transmembrane helix</keyword>
<proteinExistence type="predicted"/>
<evidence type="ECO:0000313" key="2">
    <source>
        <dbReference type="EMBL" id="GGF27863.1"/>
    </source>
</evidence>
<feature type="transmembrane region" description="Helical" evidence="1">
    <location>
        <begin position="77"/>
        <end position="98"/>
    </location>
</feature>
<evidence type="ECO:0000313" key="3">
    <source>
        <dbReference type="Proteomes" id="UP000632273"/>
    </source>
</evidence>
<keyword evidence="1" id="KW-0812">Transmembrane</keyword>
<evidence type="ECO:0000256" key="1">
    <source>
        <dbReference type="SAM" id="Phobius"/>
    </source>
</evidence>
<comment type="caution">
    <text evidence="2">The sequence shown here is derived from an EMBL/GenBank/DDBJ whole genome shotgun (WGS) entry which is preliminary data.</text>
</comment>
<feature type="transmembrane region" description="Helical" evidence="1">
    <location>
        <begin position="118"/>
        <end position="139"/>
    </location>
</feature>
<feature type="transmembrane region" description="Helical" evidence="1">
    <location>
        <begin position="151"/>
        <end position="174"/>
    </location>
</feature>
<protein>
    <submittedName>
        <fullName evidence="2">Uncharacterized protein</fullName>
    </submittedName>
</protein>
<organism evidence="2 3">
    <name type="scientific">Hymenobacter cavernae</name>
    <dbReference type="NCBI Taxonomy" id="2044852"/>
    <lineage>
        <taxon>Bacteria</taxon>
        <taxon>Pseudomonadati</taxon>
        <taxon>Bacteroidota</taxon>
        <taxon>Cytophagia</taxon>
        <taxon>Cytophagales</taxon>
        <taxon>Hymenobacteraceae</taxon>
        <taxon>Hymenobacter</taxon>
    </lineage>
</organism>
<keyword evidence="3" id="KW-1185">Reference proteome</keyword>
<name>A0ABQ1UVB3_9BACT</name>
<accession>A0ABQ1UVB3</accession>
<keyword evidence="1" id="KW-0472">Membrane</keyword>
<dbReference type="Proteomes" id="UP000632273">
    <property type="component" value="Unassembled WGS sequence"/>
</dbReference>
<reference evidence="3" key="1">
    <citation type="journal article" date="2019" name="Int. J. Syst. Evol. Microbiol.">
        <title>The Global Catalogue of Microorganisms (GCM) 10K type strain sequencing project: providing services to taxonomists for standard genome sequencing and annotation.</title>
        <authorList>
            <consortium name="The Broad Institute Genomics Platform"/>
            <consortium name="The Broad Institute Genome Sequencing Center for Infectious Disease"/>
            <person name="Wu L."/>
            <person name="Ma J."/>
        </authorList>
    </citation>
    <scope>NUCLEOTIDE SEQUENCE [LARGE SCALE GENOMIC DNA]</scope>
    <source>
        <strain evidence="3">CGMCC 1.15197</strain>
    </source>
</reference>
<sequence length="207" mass="21458">MAQAFALLTVFGLHELGLSWPVVLGLLYAENLAVVWIATQKREVFLYRVALGGSLAAGLSLLLTALSNAGHSLPPMLYRDALVLAMAGWAGVVLVNLTHRQLQPAQLAEEPDSTPADFGLLGGIAGLAGLLQGGTGLLLGRALFGWLGAPVALLLVALLGMGGIALGLAAWVHAQGLLPRWVRRQQLALGQALAVLAVFGLHEAGLS</sequence>